<keyword evidence="6" id="KW-0539">Nucleus</keyword>
<evidence type="ECO:0000256" key="5">
    <source>
        <dbReference type="ARBA" id="ARBA00022833"/>
    </source>
</evidence>
<sequence length="463" mass="53011">MFWLESSMSIQREFICGLSHEVTIAVLPRLNMEELMFELNRRIQNLDNENSIKDRLVSILRDVMLEEYSLLERKSEVNSPDETNIPVQNQETATMQGNVLTACAETKVSHTASHEASQQSSGLDIAIKKENNVSSEVLVHTKELELDTDNVHLTVTQQDQICNMPSPVSPTIFACNTIPIHMDNTADSRIKEEDFDMMTEDESGGPCHDEFTFDTNASSTQVFHVLDTLNPMNTSCTENTVESDTHRPSKETALTSCQLHPDDGDVNIRMECHLLQDEQIVKISQPSKSDQTENYTNDRARETGFINSGHVHEHSRKDSSEEIPLARCEPTPDQDSENISSHLPDNDSRLDAKGYVCDVYGFNTTPPRYIYEHKKRHKGEKPFMCGECDYRAYHNCRLVEHMRKHTGEKPFKCKECSYSTAYKGDLVKHLRYHTSERPYSCQECDYKTKDRSNLAKHIRNKHQ</sequence>
<dbReference type="OMA" id="CECPNCI"/>
<evidence type="ECO:0000259" key="9">
    <source>
        <dbReference type="PROSITE" id="PS50157"/>
    </source>
</evidence>
<evidence type="ECO:0000256" key="2">
    <source>
        <dbReference type="ARBA" id="ARBA00022723"/>
    </source>
</evidence>
<evidence type="ECO:0000256" key="3">
    <source>
        <dbReference type="ARBA" id="ARBA00022737"/>
    </source>
</evidence>
<organism evidence="10 11">
    <name type="scientific">Branchiostoma floridae</name>
    <name type="common">Florida lancelet</name>
    <name type="synonym">Amphioxus</name>
    <dbReference type="NCBI Taxonomy" id="7739"/>
    <lineage>
        <taxon>Eukaryota</taxon>
        <taxon>Metazoa</taxon>
        <taxon>Chordata</taxon>
        <taxon>Cephalochordata</taxon>
        <taxon>Leptocardii</taxon>
        <taxon>Amphioxiformes</taxon>
        <taxon>Branchiostomatidae</taxon>
        <taxon>Branchiostoma</taxon>
    </lineage>
</organism>
<dbReference type="GeneID" id="118406374"/>
<dbReference type="GO" id="GO:0000981">
    <property type="term" value="F:DNA-binding transcription factor activity, RNA polymerase II-specific"/>
    <property type="evidence" value="ECO:0000318"/>
    <property type="project" value="GO_Central"/>
</dbReference>
<dbReference type="SUPFAM" id="SSF57667">
    <property type="entry name" value="beta-beta-alpha zinc fingers"/>
    <property type="match status" value="3"/>
</dbReference>
<dbReference type="OrthoDB" id="6077919at2759"/>
<dbReference type="SMART" id="SM00355">
    <property type="entry name" value="ZnF_C2H2"/>
    <property type="match status" value="3"/>
</dbReference>
<dbReference type="PROSITE" id="PS50157">
    <property type="entry name" value="ZINC_FINGER_C2H2_2"/>
    <property type="match status" value="3"/>
</dbReference>
<dbReference type="Pfam" id="PF13909">
    <property type="entry name" value="zf-H2C2_5"/>
    <property type="match status" value="2"/>
</dbReference>
<dbReference type="Gene3D" id="3.30.160.60">
    <property type="entry name" value="Classic Zinc Finger"/>
    <property type="match status" value="3"/>
</dbReference>
<dbReference type="RefSeq" id="XP_035662240.1">
    <property type="nucleotide sequence ID" value="XM_035806347.1"/>
</dbReference>
<gene>
    <name evidence="11" type="primary">LOC118406374</name>
</gene>
<reference evidence="11" key="2">
    <citation type="submission" date="2025-08" db="UniProtKB">
        <authorList>
            <consortium name="RefSeq"/>
        </authorList>
    </citation>
    <scope>IDENTIFICATION</scope>
    <source>
        <strain evidence="11">S238N-H82</strain>
        <tissue evidence="11">Testes</tissue>
    </source>
</reference>
<dbReference type="GO" id="GO:0006357">
    <property type="term" value="P:regulation of transcription by RNA polymerase II"/>
    <property type="evidence" value="ECO:0000318"/>
    <property type="project" value="GO_Central"/>
</dbReference>
<evidence type="ECO:0000256" key="1">
    <source>
        <dbReference type="ARBA" id="ARBA00004123"/>
    </source>
</evidence>
<evidence type="ECO:0000256" key="8">
    <source>
        <dbReference type="SAM" id="MobiDB-lite"/>
    </source>
</evidence>
<accession>A0A9J7HPX3</accession>
<evidence type="ECO:0000256" key="7">
    <source>
        <dbReference type="PROSITE-ProRule" id="PRU00042"/>
    </source>
</evidence>
<dbReference type="PANTHER" id="PTHR24381:SF393">
    <property type="entry name" value="CHROMATIN-LINKED ADAPTOR FOR MSL PROTEINS, ISOFORM B"/>
    <property type="match status" value="1"/>
</dbReference>
<proteinExistence type="predicted"/>
<dbReference type="FunFam" id="3.30.160.60:FF:001839">
    <property type="entry name" value="Uncharacterized protein"/>
    <property type="match status" value="1"/>
</dbReference>
<comment type="subcellular location">
    <subcellularLocation>
        <location evidence="1">Nucleus</location>
    </subcellularLocation>
</comment>
<keyword evidence="3" id="KW-0677">Repeat</keyword>
<keyword evidence="4 7" id="KW-0863">Zinc-finger</keyword>
<keyword evidence="10" id="KW-1185">Reference proteome</keyword>
<feature type="domain" description="C2H2-type" evidence="9">
    <location>
        <begin position="411"/>
        <end position="438"/>
    </location>
</feature>
<feature type="domain" description="C2H2-type" evidence="9">
    <location>
        <begin position="439"/>
        <end position="463"/>
    </location>
</feature>
<dbReference type="GO" id="GO:0008270">
    <property type="term" value="F:zinc ion binding"/>
    <property type="evidence" value="ECO:0007669"/>
    <property type="project" value="UniProtKB-KW"/>
</dbReference>
<dbReference type="InterPro" id="IPR013087">
    <property type="entry name" value="Znf_C2H2_type"/>
</dbReference>
<dbReference type="KEGG" id="bfo:118406374"/>
<name>A0A9J7HPX3_BRAFL</name>
<evidence type="ECO:0000256" key="4">
    <source>
        <dbReference type="ARBA" id="ARBA00022771"/>
    </source>
</evidence>
<feature type="compositionally biased region" description="Basic and acidic residues" evidence="8">
    <location>
        <begin position="310"/>
        <end position="320"/>
    </location>
</feature>
<dbReference type="FunFam" id="3.30.160.60:FF:003873">
    <property type="match status" value="1"/>
</dbReference>
<feature type="domain" description="C2H2-type" evidence="9">
    <location>
        <begin position="383"/>
        <end position="410"/>
    </location>
</feature>
<evidence type="ECO:0000256" key="6">
    <source>
        <dbReference type="ARBA" id="ARBA00023242"/>
    </source>
</evidence>
<evidence type="ECO:0000313" key="11">
    <source>
        <dbReference type="RefSeq" id="XP_035662240.1"/>
    </source>
</evidence>
<dbReference type="InterPro" id="IPR036236">
    <property type="entry name" value="Znf_C2H2_sf"/>
</dbReference>
<dbReference type="GO" id="GO:0005634">
    <property type="term" value="C:nucleus"/>
    <property type="evidence" value="ECO:0007669"/>
    <property type="project" value="UniProtKB-SubCell"/>
</dbReference>
<dbReference type="AlphaFoldDB" id="A0A9J7HPX3"/>
<feature type="region of interest" description="Disordered" evidence="8">
    <location>
        <begin position="306"/>
        <end position="346"/>
    </location>
</feature>
<keyword evidence="2" id="KW-0479">Metal-binding</keyword>
<keyword evidence="5" id="KW-0862">Zinc</keyword>
<evidence type="ECO:0000313" key="10">
    <source>
        <dbReference type="Proteomes" id="UP000001554"/>
    </source>
</evidence>
<dbReference type="Proteomes" id="UP000001554">
    <property type="component" value="Chromosome 19"/>
</dbReference>
<protein>
    <submittedName>
        <fullName evidence="11">Histone-lysine N-methyltransferase PRDM9-like</fullName>
    </submittedName>
</protein>
<dbReference type="FunFam" id="3.30.160.60:FF:002755">
    <property type="entry name" value="Uncharacterized protein"/>
    <property type="match status" value="1"/>
</dbReference>
<dbReference type="PANTHER" id="PTHR24381">
    <property type="entry name" value="ZINC FINGER PROTEIN"/>
    <property type="match status" value="1"/>
</dbReference>
<reference evidence="10" key="1">
    <citation type="journal article" date="2020" name="Nat. Ecol. Evol.">
        <title>Deeply conserved synteny resolves early events in vertebrate evolution.</title>
        <authorList>
            <person name="Simakov O."/>
            <person name="Marletaz F."/>
            <person name="Yue J.X."/>
            <person name="O'Connell B."/>
            <person name="Jenkins J."/>
            <person name="Brandt A."/>
            <person name="Calef R."/>
            <person name="Tung C.H."/>
            <person name="Huang T.K."/>
            <person name="Schmutz J."/>
            <person name="Satoh N."/>
            <person name="Yu J.K."/>
            <person name="Putnam N.H."/>
            <person name="Green R.E."/>
            <person name="Rokhsar D.S."/>
        </authorList>
    </citation>
    <scope>NUCLEOTIDE SEQUENCE [LARGE SCALE GENOMIC DNA]</scope>
    <source>
        <strain evidence="10">S238N-H82</strain>
    </source>
</reference>